<reference evidence="1 2" key="1">
    <citation type="submission" date="2024-01" db="EMBL/GenBank/DDBJ databases">
        <title>The genomes of 5 underutilized Papilionoideae crops provide insights into root nodulation and disease resistanc.</title>
        <authorList>
            <person name="Jiang F."/>
        </authorList>
    </citation>
    <scope>NUCLEOTIDE SEQUENCE [LARGE SCALE GENOMIC DNA]</scope>
    <source>
        <strain evidence="1">JINMINGXINNONG_FW02</strain>
        <tissue evidence="1">Leaves</tissue>
    </source>
</reference>
<dbReference type="AlphaFoldDB" id="A0AAN9MK93"/>
<sequence length="94" mass="10629">MKLRLEKRINRFTYMAKGLLQQRIWGDIKMVKAYLLWSIDGLAAAPHCGIVGEHIIHSLPFNSPTASLQLLTPAHQKSQPSSLSIITFFHPFDS</sequence>
<dbReference type="Proteomes" id="UP001374584">
    <property type="component" value="Unassembled WGS sequence"/>
</dbReference>
<protein>
    <submittedName>
        <fullName evidence="1">Uncharacterized protein</fullName>
    </submittedName>
</protein>
<comment type="caution">
    <text evidence="1">The sequence shown here is derived from an EMBL/GenBank/DDBJ whole genome shotgun (WGS) entry which is preliminary data.</text>
</comment>
<proteinExistence type="predicted"/>
<accession>A0AAN9MK93</accession>
<evidence type="ECO:0000313" key="2">
    <source>
        <dbReference type="Proteomes" id="UP001374584"/>
    </source>
</evidence>
<gene>
    <name evidence="1" type="ORF">VNO80_18945</name>
</gene>
<keyword evidence="2" id="KW-1185">Reference proteome</keyword>
<dbReference type="EMBL" id="JAYMYR010000007">
    <property type="protein sequence ID" value="KAK7353497.1"/>
    <property type="molecule type" value="Genomic_DNA"/>
</dbReference>
<organism evidence="1 2">
    <name type="scientific">Phaseolus coccineus</name>
    <name type="common">Scarlet runner bean</name>
    <name type="synonym">Phaseolus multiflorus</name>
    <dbReference type="NCBI Taxonomy" id="3886"/>
    <lineage>
        <taxon>Eukaryota</taxon>
        <taxon>Viridiplantae</taxon>
        <taxon>Streptophyta</taxon>
        <taxon>Embryophyta</taxon>
        <taxon>Tracheophyta</taxon>
        <taxon>Spermatophyta</taxon>
        <taxon>Magnoliopsida</taxon>
        <taxon>eudicotyledons</taxon>
        <taxon>Gunneridae</taxon>
        <taxon>Pentapetalae</taxon>
        <taxon>rosids</taxon>
        <taxon>fabids</taxon>
        <taxon>Fabales</taxon>
        <taxon>Fabaceae</taxon>
        <taxon>Papilionoideae</taxon>
        <taxon>50 kb inversion clade</taxon>
        <taxon>NPAAA clade</taxon>
        <taxon>indigoferoid/millettioid clade</taxon>
        <taxon>Phaseoleae</taxon>
        <taxon>Phaseolus</taxon>
    </lineage>
</organism>
<evidence type="ECO:0000313" key="1">
    <source>
        <dbReference type="EMBL" id="KAK7353497.1"/>
    </source>
</evidence>
<name>A0AAN9MK93_PHACN</name>